<dbReference type="CDD" id="cd03789">
    <property type="entry name" value="GT9_LPS_heptosyltransferase"/>
    <property type="match status" value="1"/>
</dbReference>
<protein>
    <submittedName>
        <fullName evidence="3">Glycosyltransferase family 9 protein</fullName>
    </submittedName>
</protein>
<dbReference type="RefSeq" id="WP_380737171.1">
    <property type="nucleotide sequence ID" value="NZ_JBHTJP010000032.1"/>
</dbReference>
<evidence type="ECO:0000256" key="1">
    <source>
        <dbReference type="ARBA" id="ARBA00022676"/>
    </source>
</evidence>
<dbReference type="EMBL" id="JBHTJP010000032">
    <property type="protein sequence ID" value="MFD0976121.1"/>
    <property type="molecule type" value="Genomic_DNA"/>
</dbReference>
<dbReference type="InterPro" id="IPR002201">
    <property type="entry name" value="Glyco_trans_9"/>
</dbReference>
<keyword evidence="4" id="KW-1185">Reference proteome</keyword>
<sequence length="362" mass="41928">MKILVIQQKMIGDVLTSSILFEALRKKYPQAELHYLIYKHTLPVVENNPYVDKFLLFDPEKDNRVKGFVGFLKKIRYNEYDVVIDVYSKINTALFNIFSGAQTKISYHKWYTKKAYTQTFKPKQDLETNAGYAIENRMYLLNGLSKGFPPEIKPKIYLTKEEKNTARKRLENEGISFEKPLIMCGILGSSDSKTYPLPYMAQVLDFIVEKTDAQLLFNYIPKQEKEARKLLDLCNPKTREHVYFDIFGKSLREFMAITHFCDALIGNEGGAVNMAKALDIPTFSIFSPQIKKENWSIYEDGKKNVSVHLRDFHPAEFEDLEKKEIAKKAATFYELLKPNLIFAKLETFLKEITSASSVEIKQ</sequence>
<evidence type="ECO:0000256" key="2">
    <source>
        <dbReference type="ARBA" id="ARBA00022679"/>
    </source>
</evidence>
<dbReference type="InterPro" id="IPR051199">
    <property type="entry name" value="LPS_LOS_Heptosyltrfase"/>
</dbReference>
<keyword evidence="1" id="KW-0328">Glycosyltransferase</keyword>
<dbReference type="Gene3D" id="3.40.50.2000">
    <property type="entry name" value="Glycogen Phosphorylase B"/>
    <property type="match status" value="2"/>
</dbReference>
<dbReference type="SUPFAM" id="SSF53756">
    <property type="entry name" value="UDP-Glycosyltransferase/glycogen phosphorylase"/>
    <property type="match status" value="1"/>
</dbReference>
<dbReference type="Pfam" id="PF01075">
    <property type="entry name" value="Glyco_transf_9"/>
    <property type="match status" value="1"/>
</dbReference>
<name>A0ABW3IDF9_9FLAO</name>
<gene>
    <name evidence="3" type="ORF">ACFQ1G_04885</name>
</gene>
<proteinExistence type="predicted"/>
<evidence type="ECO:0000313" key="4">
    <source>
        <dbReference type="Proteomes" id="UP001597100"/>
    </source>
</evidence>
<comment type="caution">
    <text evidence="3">The sequence shown here is derived from an EMBL/GenBank/DDBJ whole genome shotgun (WGS) entry which is preliminary data.</text>
</comment>
<dbReference type="PANTHER" id="PTHR30160">
    <property type="entry name" value="TETRAACYLDISACCHARIDE 4'-KINASE-RELATED"/>
    <property type="match status" value="1"/>
</dbReference>
<keyword evidence="2" id="KW-0808">Transferase</keyword>
<accession>A0ABW3IDF9</accession>
<evidence type="ECO:0000313" key="3">
    <source>
        <dbReference type="EMBL" id="MFD0976121.1"/>
    </source>
</evidence>
<organism evidence="3 4">
    <name type="scientific">Salinimicrobium gaetbulicola</name>
    <dbReference type="NCBI Taxonomy" id="999702"/>
    <lineage>
        <taxon>Bacteria</taxon>
        <taxon>Pseudomonadati</taxon>
        <taxon>Bacteroidota</taxon>
        <taxon>Flavobacteriia</taxon>
        <taxon>Flavobacteriales</taxon>
        <taxon>Flavobacteriaceae</taxon>
        <taxon>Salinimicrobium</taxon>
    </lineage>
</organism>
<reference evidence="4" key="1">
    <citation type="journal article" date="2019" name="Int. J. Syst. Evol. Microbiol.">
        <title>The Global Catalogue of Microorganisms (GCM) 10K type strain sequencing project: providing services to taxonomists for standard genome sequencing and annotation.</title>
        <authorList>
            <consortium name="The Broad Institute Genomics Platform"/>
            <consortium name="The Broad Institute Genome Sequencing Center for Infectious Disease"/>
            <person name="Wu L."/>
            <person name="Ma J."/>
        </authorList>
    </citation>
    <scope>NUCLEOTIDE SEQUENCE [LARGE SCALE GENOMIC DNA]</scope>
    <source>
        <strain evidence="4">CCUG 60898</strain>
    </source>
</reference>
<dbReference type="PANTHER" id="PTHR30160:SF7">
    <property type="entry name" value="ADP-HEPTOSE--LPS HEPTOSYLTRANSFERASE 2"/>
    <property type="match status" value="1"/>
</dbReference>
<dbReference type="Proteomes" id="UP001597100">
    <property type="component" value="Unassembled WGS sequence"/>
</dbReference>